<organism evidence="1 2">
    <name type="scientific">Rousettus aegyptiacus</name>
    <name type="common">Egyptian fruit bat</name>
    <name type="synonym">Pteropus aegyptiacus</name>
    <dbReference type="NCBI Taxonomy" id="9407"/>
    <lineage>
        <taxon>Eukaryota</taxon>
        <taxon>Metazoa</taxon>
        <taxon>Chordata</taxon>
        <taxon>Craniata</taxon>
        <taxon>Vertebrata</taxon>
        <taxon>Euteleostomi</taxon>
        <taxon>Mammalia</taxon>
        <taxon>Eutheria</taxon>
        <taxon>Laurasiatheria</taxon>
        <taxon>Chiroptera</taxon>
        <taxon>Yinpterochiroptera</taxon>
        <taxon>Pteropodoidea</taxon>
        <taxon>Pteropodidae</taxon>
        <taxon>Rousettinae</taxon>
        <taxon>Rousettus</taxon>
    </lineage>
</organism>
<accession>A0A7J8HS08</accession>
<keyword evidence="2" id="KW-1185">Reference proteome</keyword>
<proteinExistence type="predicted"/>
<protein>
    <submittedName>
        <fullName evidence="1">Uncharacterized protein</fullName>
    </submittedName>
</protein>
<comment type="caution">
    <text evidence="1">The sequence shown here is derived from an EMBL/GenBank/DDBJ whole genome shotgun (WGS) entry which is preliminary data.</text>
</comment>
<name>A0A7J8HS08_ROUAE</name>
<evidence type="ECO:0000313" key="1">
    <source>
        <dbReference type="EMBL" id="KAF6474858.1"/>
    </source>
</evidence>
<dbReference type="EMBL" id="JACASE010000004">
    <property type="protein sequence ID" value="KAF6474858.1"/>
    <property type="molecule type" value="Genomic_DNA"/>
</dbReference>
<reference evidence="1 2" key="1">
    <citation type="journal article" date="2020" name="Nature">
        <title>Six reference-quality genomes reveal evolution of bat adaptations.</title>
        <authorList>
            <person name="Jebb D."/>
            <person name="Huang Z."/>
            <person name="Pippel M."/>
            <person name="Hughes G.M."/>
            <person name="Lavrichenko K."/>
            <person name="Devanna P."/>
            <person name="Winkler S."/>
            <person name="Jermiin L.S."/>
            <person name="Skirmuntt E.C."/>
            <person name="Katzourakis A."/>
            <person name="Burkitt-Gray L."/>
            <person name="Ray D.A."/>
            <person name="Sullivan K.A.M."/>
            <person name="Roscito J.G."/>
            <person name="Kirilenko B.M."/>
            <person name="Davalos L.M."/>
            <person name="Corthals A.P."/>
            <person name="Power M.L."/>
            <person name="Jones G."/>
            <person name="Ransome R.D."/>
            <person name="Dechmann D.K.N."/>
            <person name="Locatelli A.G."/>
            <person name="Puechmaille S.J."/>
            <person name="Fedrigo O."/>
            <person name="Jarvis E.D."/>
            <person name="Hiller M."/>
            <person name="Vernes S.C."/>
            <person name="Myers E.W."/>
            <person name="Teeling E.C."/>
        </authorList>
    </citation>
    <scope>NUCLEOTIDE SEQUENCE [LARGE SCALE GENOMIC DNA]</scope>
    <source>
        <strain evidence="1">MRouAeg1</strain>
        <tissue evidence="1">Muscle</tissue>
    </source>
</reference>
<sequence>MCNYTCLMGVHEEEEVRKQPETEEGSGQWEALQWWDHRVRHIRWVGQGRALPGSSRIQLMVASLTERDFTGRGSCGAKAELSLGRKNFEKPGENLDTDIQEEINIGDRGVTKGQGLSFRLDEMW</sequence>
<evidence type="ECO:0000313" key="2">
    <source>
        <dbReference type="Proteomes" id="UP000593571"/>
    </source>
</evidence>
<dbReference type="AlphaFoldDB" id="A0A7J8HS08"/>
<dbReference type="Proteomes" id="UP000593571">
    <property type="component" value="Unassembled WGS sequence"/>
</dbReference>
<gene>
    <name evidence="1" type="ORF">HJG63_010991</name>
</gene>